<sequence length="327" mass="38531">MTKRTIYLFLLSFVIFSCKKETKEVSKTIVKTQKNGKKKIADVPATVYKDYTTAPVDFFDDKYKTEGFQFNDGSLSYTFSDENLGSFMVTYIGKSWEFRDYWDIDNSKGFFAELKKNKIDNEDKKIIGDRANQVLKRELDNYNVFVDFYPKEAILDYSNKFGELTLKKDAYRYFYIYENNEWFFVKRLLHSTIERKQIDVFTDVFLSHKLKDIKPITEKFHGKFEAGADGEYTNDGVGHTTYYFTITADKIDLKSIAYRGDFVCEGEYKGIENDDILELYYDREDHRCKYLRPAYMIKKEGDDFFIKGIGGEGTINNWIKMNIGFEE</sequence>
<comment type="caution">
    <text evidence="1">The sequence shown here is derived from an EMBL/GenBank/DDBJ whole genome shotgun (WGS) entry which is preliminary data.</text>
</comment>
<reference evidence="2" key="1">
    <citation type="journal article" date="2019" name="Int. J. Syst. Evol. Microbiol.">
        <title>The Global Catalogue of Microorganisms (GCM) 10K type strain sequencing project: providing services to taxonomists for standard genome sequencing and annotation.</title>
        <authorList>
            <consortium name="The Broad Institute Genomics Platform"/>
            <consortium name="The Broad Institute Genome Sequencing Center for Infectious Disease"/>
            <person name="Wu L."/>
            <person name="Ma J."/>
        </authorList>
    </citation>
    <scope>NUCLEOTIDE SEQUENCE [LARGE SCALE GENOMIC DNA]</scope>
    <source>
        <strain evidence="2">CCUG 70865</strain>
    </source>
</reference>
<keyword evidence="2" id="KW-1185">Reference proteome</keyword>
<gene>
    <name evidence="1" type="ORF">ACFSC2_22370</name>
</gene>
<proteinExistence type="predicted"/>
<dbReference type="PROSITE" id="PS51257">
    <property type="entry name" value="PROKAR_LIPOPROTEIN"/>
    <property type="match status" value="1"/>
</dbReference>
<accession>A0ABW4HIV5</accession>
<dbReference type="EMBL" id="JBHUDZ010000018">
    <property type="protein sequence ID" value="MFD1605498.1"/>
    <property type="molecule type" value="Genomic_DNA"/>
</dbReference>
<evidence type="ECO:0008006" key="3">
    <source>
        <dbReference type="Google" id="ProtNLM"/>
    </source>
</evidence>
<dbReference type="Proteomes" id="UP001597138">
    <property type="component" value="Unassembled WGS sequence"/>
</dbReference>
<organism evidence="1 2">
    <name type="scientific">Flavobacterium artemisiae</name>
    <dbReference type="NCBI Taxonomy" id="2126556"/>
    <lineage>
        <taxon>Bacteria</taxon>
        <taxon>Pseudomonadati</taxon>
        <taxon>Bacteroidota</taxon>
        <taxon>Flavobacteriia</taxon>
        <taxon>Flavobacteriales</taxon>
        <taxon>Flavobacteriaceae</taxon>
        <taxon>Flavobacterium</taxon>
    </lineage>
</organism>
<evidence type="ECO:0000313" key="2">
    <source>
        <dbReference type="Proteomes" id="UP001597138"/>
    </source>
</evidence>
<name>A0ABW4HIV5_9FLAO</name>
<evidence type="ECO:0000313" key="1">
    <source>
        <dbReference type="EMBL" id="MFD1605498.1"/>
    </source>
</evidence>
<protein>
    <recommendedName>
        <fullName evidence="3">Lipoprotein</fullName>
    </recommendedName>
</protein>
<dbReference type="RefSeq" id="WP_379813317.1">
    <property type="nucleotide sequence ID" value="NZ_JBHUDZ010000018.1"/>
</dbReference>